<evidence type="ECO:0000256" key="2">
    <source>
        <dbReference type="ARBA" id="ARBA00022448"/>
    </source>
</evidence>
<organism evidence="14 15">
    <name type="scientific">Saxibacter everestensis</name>
    <dbReference type="NCBI Taxonomy" id="2909229"/>
    <lineage>
        <taxon>Bacteria</taxon>
        <taxon>Bacillati</taxon>
        <taxon>Actinomycetota</taxon>
        <taxon>Actinomycetes</taxon>
        <taxon>Micrococcales</taxon>
        <taxon>Brevibacteriaceae</taxon>
        <taxon>Saxibacter</taxon>
    </lineage>
</organism>
<keyword evidence="5 13" id="KW-0479">Metal-binding</keyword>
<dbReference type="PANTHER" id="PTHR28259:SF16">
    <property type="entry name" value="FLUORIDE-SPECIFIC ION CHANNEL FLUC 2"/>
    <property type="match status" value="1"/>
</dbReference>
<feature type="transmembrane region" description="Helical" evidence="13">
    <location>
        <begin position="101"/>
        <end position="124"/>
    </location>
</feature>
<keyword evidence="15" id="KW-1185">Reference proteome</keyword>
<proteinExistence type="inferred from homology"/>
<comment type="function">
    <text evidence="12 13">Fluoride-specific ion channel. Important for reducing fluoride concentration in the cell, thus reducing its toxicity.</text>
</comment>
<evidence type="ECO:0000256" key="4">
    <source>
        <dbReference type="ARBA" id="ARBA00022692"/>
    </source>
</evidence>
<keyword evidence="8 13" id="KW-0472">Membrane</keyword>
<keyword evidence="2 13" id="KW-0813">Transport</keyword>
<evidence type="ECO:0000256" key="3">
    <source>
        <dbReference type="ARBA" id="ARBA00022475"/>
    </source>
</evidence>
<dbReference type="HAMAP" id="MF_00454">
    <property type="entry name" value="FluC"/>
    <property type="match status" value="1"/>
</dbReference>
<name>A0ABY8QV92_9MICO</name>
<evidence type="ECO:0000256" key="1">
    <source>
        <dbReference type="ARBA" id="ARBA00004651"/>
    </source>
</evidence>
<keyword evidence="13" id="KW-0915">Sodium</keyword>
<keyword evidence="4 13" id="KW-0812">Transmembrane</keyword>
<feature type="binding site" evidence="13">
    <location>
        <position position="75"/>
    </location>
    <ligand>
        <name>Na(+)</name>
        <dbReference type="ChEBI" id="CHEBI:29101"/>
        <note>structural</note>
    </ligand>
</feature>
<dbReference type="Proteomes" id="UP001209083">
    <property type="component" value="Chromosome"/>
</dbReference>
<evidence type="ECO:0000256" key="5">
    <source>
        <dbReference type="ARBA" id="ARBA00022723"/>
    </source>
</evidence>
<evidence type="ECO:0000256" key="9">
    <source>
        <dbReference type="ARBA" id="ARBA00023303"/>
    </source>
</evidence>
<evidence type="ECO:0000256" key="6">
    <source>
        <dbReference type="ARBA" id="ARBA00022989"/>
    </source>
</evidence>
<gene>
    <name evidence="13" type="primary">fluC</name>
    <name evidence="13" type="synonym">crcB</name>
    <name evidence="14" type="ORF">LWF01_18760</name>
</gene>
<keyword evidence="6 13" id="KW-1133">Transmembrane helix</keyword>
<evidence type="ECO:0000256" key="13">
    <source>
        <dbReference type="HAMAP-Rule" id="MF_00454"/>
    </source>
</evidence>
<feature type="transmembrane region" description="Helical" evidence="13">
    <location>
        <begin position="62"/>
        <end position="81"/>
    </location>
</feature>
<evidence type="ECO:0000256" key="8">
    <source>
        <dbReference type="ARBA" id="ARBA00023136"/>
    </source>
</evidence>
<reference evidence="14 15" key="1">
    <citation type="submission" date="2023-05" db="EMBL/GenBank/DDBJ databases">
        <title>Lithophilousrod everest ZFBP1038 complete genpme.</title>
        <authorList>
            <person name="Tian M."/>
        </authorList>
    </citation>
    <scope>NUCLEOTIDE SEQUENCE [LARGE SCALE GENOMIC DNA]</scope>
    <source>
        <strain evidence="14 15">ZFBP1038</strain>
    </source>
</reference>
<evidence type="ECO:0000313" key="15">
    <source>
        <dbReference type="Proteomes" id="UP001209083"/>
    </source>
</evidence>
<comment type="subcellular location">
    <subcellularLocation>
        <location evidence="1 13">Cell membrane</location>
        <topology evidence="1 13">Multi-pass membrane protein</topology>
    </subcellularLocation>
</comment>
<keyword evidence="3 13" id="KW-1003">Cell membrane</keyword>
<keyword evidence="9 13" id="KW-0407">Ion channel</keyword>
<dbReference type="RefSeq" id="WP_349638893.1">
    <property type="nucleotide sequence ID" value="NZ_CP090958.1"/>
</dbReference>
<comment type="catalytic activity">
    <reaction evidence="11">
        <text>fluoride(in) = fluoride(out)</text>
        <dbReference type="Rhea" id="RHEA:76159"/>
        <dbReference type="ChEBI" id="CHEBI:17051"/>
    </reaction>
    <physiologicalReaction direction="left-to-right" evidence="11">
        <dbReference type="Rhea" id="RHEA:76160"/>
    </physiologicalReaction>
</comment>
<accession>A0ABY8QV92</accession>
<evidence type="ECO:0000313" key="14">
    <source>
        <dbReference type="EMBL" id="WGW12095.1"/>
    </source>
</evidence>
<dbReference type="InterPro" id="IPR003691">
    <property type="entry name" value="FluC"/>
</dbReference>
<protein>
    <recommendedName>
        <fullName evidence="13">Fluoride-specific ion channel FluC</fullName>
    </recommendedName>
</protein>
<dbReference type="EMBL" id="CP090958">
    <property type="protein sequence ID" value="WGW12095.1"/>
    <property type="molecule type" value="Genomic_DNA"/>
</dbReference>
<evidence type="ECO:0000256" key="11">
    <source>
        <dbReference type="ARBA" id="ARBA00035585"/>
    </source>
</evidence>
<feature type="binding site" evidence="13">
    <location>
        <position position="72"/>
    </location>
    <ligand>
        <name>Na(+)</name>
        <dbReference type="ChEBI" id="CHEBI:29101"/>
        <note>structural</note>
    </ligand>
</feature>
<comment type="activity regulation">
    <text evidence="13">Na(+) is not transported, but it plays an essential structural role and its presence is essential for fluoride channel function.</text>
</comment>
<dbReference type="PANTHER" id="PTHR28259">
    <property type="entry name" value="FLUORIDE EXPORT PROTEIN 1-RELATED"/>
    <property type="match status" value="1"/>
</dbReference>
<comment type="similarity">
    <text evidence="10 13">Belongs to the fluoride channel Fluc/FEX (TC 1.A.43) family.</text>
</comment>
<sequence>MTFLLVALCGGVGAMVRFIVDSLIKARWDSDFPAATVIINVSGSYLIGLITGATAFGGAQSWHLFVAVGFCGGYTTFSAAMVETVRLIQAQRIRLAFLNAFGSLAMAIAAAIAGIATVAGVSALW</sequence>
<evidence type="ECO:0000256" key="12">
    <source>
        <dbReference type="ARBA" id="ARBA00049940"/>
    </source>
</evidence>
<keyword evidence="7 13" id="KW-0406">Ion transport</keyword>
<dbReference type="Pfam" id="PF02537">
    <property type="entry name" value="CRCB"/>
    <property type="match status" value="1"/>
</dbReference>
<feature type="transmembrane region" description="Helical" evidence="13">
    <location>
        <begin position="32"/>
        <end position="50"/>
    </location>
</feature>
<evidence type="ECO:0000256" key="10">
    <source>
        <dbReference type="ARBA" id="ARBA00035120"/>
    </source>
</evidence>
<evidence type="ECO:0000256" key="7">
    <source>
        <dbReference type="ARBA" id="ARBA00023065"/>
    </source>
</evidence>